<keyword evidence="4" id="KW-1185">Reference proteome</keyword>
<comment type="caution">
    <text evidence="3">The sequence shown here is derived from an EMBL/GenBank/DDBJ whole genome shotgun (WGS) entry which is preliminary data.</text>
</comment>
<dbReference type="OrthoDB" id="9766545at2"/>
<reference evidence="3" key="1">
    <citation type="submission" date="2019-10" db="EMBL/GenBank/DDBJ databases">
        <authorList>
            <person name="Ross D.E."/>
            <person name="Gulliver D."/>
        </authorList>
    </citation>
    <scope>NUCLEOTIDE SEQUENCE</scope>
    <source>
        <strain evidence="3">DER-2019</strain>
    </source>
</reference>
<name>A0A923HYM6_9FIRM</name>
<dbReference type="RefSeq" id="WP_148568654.1">
    <property type="nucleotide sequence ID" value="NZ_RXYA01000041.1"/>
</dbReference>
<reference evidence="3" key="2">
    <citation type="submission" date="2020-10" db="EMBL/GenBank/DDBJ databases">
        <title>Comparative genomics of the Acetobacterium genus.</title>
        <authorList>
            <person name="Marshall C."/>
            <person name="May H."/>
            <person name="Norman S."/>
        </authorList>
    </citation>
    <scope>NUCLEOTIDE SEQUENCE</scope>
    <source>
        <strain evidence="3">DER-2019</strain>
    </source>
</reference>
<dbReference type="GO" id="GO:0003677">
    <property type="term" value="F:DNA binding"/>
    <property type="evidence" value="ECO:0007669"/>
    <property type="project" value="InterPro"/>
</dbReference>
<feature type="domain" description="Tyr recombinase" evidence="2">
    <location>
        <begin position="1"/>
        <end position="156"/>
    </location>
</feature>
<evidence type="ECO:0000259" key="2">
    <source>
        <dbReference type="PROSITE" id="PS51898"/>
    </source>
</evidence>
<dbReference type="GO" id="GO:0015074">
    <property type="term" value="P:DNA integration"/>
    <property type="evidence" value="ECO:0007669"/>
    <property type="project" value="InterPro"/>
</dbReference>
<evidence type="ECO:0000256" key="1">
    <source>
        <dbReference type="ARBA" id="ARBA00023172"/>
    </source>
</evidence>
<feature type="non-terminal residue" evidence="3">
    <location>
        <position position="1"/>
    </location>
</feature>
<evidence type="ECO:0000313" key="3">
    <source>
        <dbReference type="EMBL" id="MBC3890027.1"/>
    </source>
</evidence>
<evidence type="ECO:0000313" key="4">
    <source>
        <dbReference type="Proteomes" id="UP000616595"/>
    </source>
</evidence>
<dbReference type="InterPro" id="IPR013762">
    <property type="entry name" value="Integrase-like_cat_sf"/>
</dbReference>
<dbReference type="EMBL" id="WJBD01000052">
    <property type="protein sequence ID" value="MBC3890027.1"/>
    <property type="molecule type" value="Genomic_DNA"/>
</dbReference>
<dbReference type="InterPro" id="IPR011010">
    <property type="entry name" value="DNA_brk_join_enz"/>
</dbReference>
<dbReference type="GO" id="GO:0006310">
    <property type="term" value="P:DNA recombination"/>
    <property type="evidence" value="ECO:0007669"/>
    <property type="project" value="UniProtKB-KW"/>
</dbReference>
<dbReference type="InterPro" id="IPR002104">
    <property type="entry name" value="Integrase_catalytic"/>
</dbReference>
<dbReference type="Proteomes" id="UP000616595">
    <property type="component" value="Unassembled WGS sequence"/>
</dbReference>
<dbReference type="SUPFAM" id="SSF56349">
    <property type="entry name" value="DNA breaking-rejoining enzymes"/>
    <property type="match status" value="1"/>
</dbReference>
<dbReference type="Gene3D" id="1.10.443.10">
    <property type="entry name" value="Intergrase catalytic core"/>
    <property type="match status" value="1"/>
</dbReference>
<dbReference type="AlphaFoldDB" id="A0A923HYM6"/>
<sequence length="171" mass="20071">LAEAAHLKKEHVNLDEGILTIIQSKGNKDRLVFMSEDVTKLCSLYKKRMDAQISETEWFFPGSDPHKPIHKTSLDKKFKQFWNLTPFAELCDKAPTIHALRHTFVVDRMNEWMREGISLNTMMPYLSRYLGHSNVSDTFYYYHQVDRAFQIVRQKDVVSYGVIPEVIPYEE</sequence>
<protein>
    <submittedName>
        <fullName evidence="3">Tyrosine-type recombinase/integrase</fullName>
    </submittedName>
</protein>
<proteinExistence type="predicted"/>
<organism evidence="3 4">
    <name type="scientific">Acetobacterium paludosum</name>
    <dbReference type="NCBI Taxonomy" id="52693"/>
    <lineage>
        <taxon>Bacteria</taxon>
        <taxon>Bacillati</taxon>
        <taxon>Bacillota</taxon>
        <taxon>Clostridia</taxon>
        <taxon>Eubacteriales</taxon>
        <taxon>Eubacteriaceae</taxon>
        <taxon>Acetobacterium</taxon>
    </lineage>
</organism>
<dbReference type="PROSITE" id="PS51898">
    <property type="entry name" value="TYR_RECOMBINASE"/>
    <property type="match status" value="1"/>
</dbReference>
<gene>
    <name evidence="3" type="ORF">GH810_17160</name>
</gene>
<accession>A0A923HYM6</accession>
<keyword evidence="1" id="KW-0233">DNA recombination</keyword>
<dbReference type="Pfam" id="PF00589">
    <property type="entry name" value="Phage_integrase"/>
    <property type="match status" value="1"/>
</dbReference>